<evidence type="ECO:0000313" key="3">
    <source>
        <dbReference type="Proteomes" id="UP000593567"/>
    </source>
</evidence>
<dbReference type="EMBL" id="VXIV02000042">
    <property type="protein sequence ID" value="KAF6041463.1"/>
    <property type="molecule type" value="Genomic_DNA"/>
</dbReference>
<keyword evidence="1" id="KW-0472">Membrane</keyword>
<evidence type="ECO:0000256" key="1">
    <source>
        <dbReference type="SAM" id="Phobius"/>
    </source>
</evidence>
<feature type="transmembrane region" description="Helical" evidence="1">
    <location>
        <begin position="85"/>
        <end position="104"/>
    </location>
</feature>
<dbReference type="PANTHER" id="PTHR11360:SF251">
    <property type="entry name" value="MAJOR FACILITATOR SUPERFAMILY (MFS) PROFILE DOMAIN-CONTAINING PROTEIN"/>
    <property type="match status" value="1"/>
</dbReference>
<evidence type="ECO:0000313" key="2">
    <source>
        <dbReference type="EMBL" id="KAF6041463.1"/>
    </source>
</evidence>
<dbReference type="Proteomes" id="UP000593567">
    <property type="component" value="Unassembled WGS sequence"/>
</dbReference>
<keyword evidence="1" id="KW-1133">Transmembrane helix</keyword>
<proteinExistence type="predicted"/>
<reference evidence="2" key="1">
    <citation type="submission" date="2020-06" db="EMBL/GenBank/DDBJ databases">
        <title>Draft genome of Bugula neritina, a colonial animal packing powerful symbionts and potential medicines.</title>
        <authorList>
            <person name="Rayko M."/>
        </authorList>
    </citation>
    <scope>NUCLEOTIDE SEQUENCE [LARGE SCALE GENOMIC DNA]</scope>
    <source>
        <strain evidence="2">Kwan_BN1</strain>
    </source>
</reference>
<accession>A0A7J7KTL7</accession>
<sequence length="137" mass="14849">MMYLTYGVMFGIGSSFIYSGSLVILGHYFKKRMSLVNGIVTTGSAIFTIGLIGVCIVLGMMDGCFICLLGPIVFDLVGAKNASQAMGFLFAVISIPIMTGPMIGECMYEPIKFIHHPPKPEIIMIDQEPLVLALDFS</sequence>
<keyword evidence="3" id="KW-1185">Reference proteome</keyword>
<protein>
    <submittedName>
        <fullName evidence="2">SLC16A10</fullName>
    </submittedName>
</protein>
<organism evidence="2 3">
    <name type="scientific">Bugula neritina</name>
    <name type="common">Brown bryozoan</name>
    <name type="synonym">Sertularia neritina</name>
    <dbReference type="NCBI Taxonomy" id="10212"/>
    <lineage>
        <taxon>Eukaryota</taxon>
        <taxon>Metazoa</taxon>
        <taxon>Spiralia</taxon>
        <taxon>Lophotrochozoa</taxon>
        <taxon>Bryozoa</taxon>
        <taxon>Gymnolaemata</taxon>
        <taxon>Cheilostomatida</taxon>
        <taxon>Flustrina</taxon>
        <taxon>Buguloidea</taxon>
        <taxon>Bugulidae</taxon>
        <taxon>Bugula</taxon>
    </lineage>
</organism>
<gene>
    <name evidence="2" type="ORF">EB796_000226</name>
</gene>
<feature type="transmembrane region" description="Helical" evidence="1">
    <location>
        <begin position="6"/>
        <end position="25"/>
    </location>
</feature>
<dbReference type="InterPro" id="IPR050327">
    <property type="entry name" value="Proton-linked_MCT"/>
</dbReference>
<dbReference type="OrthoDB" id="6499973at2759"/>
<name>A0A7J7KTL7_BUGNE</name>
<comment type="caution">
    <text evidence="2">The sequence shown here is derived from an EMBL/GenBank/DDBJ whole genome shotgun (WGS) entry which is preliminary data.</text>
</comment>
<feature type="transmembrane region" description="Helical" evidence="1">
    <location>
        <begin position="46"/>
        <end position="73"/>
    </location>
</feature>
<dbReference type="AlphaFoldDB" id="A0A7J7KTL7"/>
<keyword evidence="1" id="KW-0812">Transmembrane</keyword>
<dbReference type="PANTHER" id="PTHR11360">
    <property type="entry name" value="MONOCARBOXYLATE TRANSPORTER"/>
    <property type="match status" value="1"/>
</dbReference>